<feature type="signal peptide" evidence="1">
    <location>
        <begin position="1"/>
        <end position="21"/>
    </location>
</feature>
<dbReference type="PANTHER" id="PTHR36183">
    <property type="entry name" value="BETA-GLUCURONIDASE"/>
    <property type="match status" value="1"/>
</dbReference>
<comment type="caution">
    <text evidence="2">The sequence shown here is derived from an EMBL/GenBank/DDBJ whole genome shotgun (WGS) entry which is preliminary data.</text>
</comment>
<evidence type="ECO:0000313" key="2">
    <source>
        <dbReference type="EMBL" id="OKP12278.1"/>
    </source>
</evidence>
<keyword evidence="3" id="KW-1185">Reference proteome</keyword>
<dbReference type="Gene3D" id="3.20.20.80">
    <property type="entry name" value="Glycosidases"/>
    <property type="match status" value="1"/>
</dbReference>
<dbReference type="InterPro" id="IPR052974">
    <property type="entry name" value="GH79_Enzymes"/>
</dbReference>
<name>A0A1Q5UIG0_9EURO</name>
<organism evidence="2 3">
    <name type="scientific">Penicillium subrubescens</name>
    <dbReference type="NCBI Taxonomy" id="1316194"/>
    <lineage>
        <taxon>Eukaryota</taxon>
        <taxon>Fungi</taxon>
        <taxon>Dikarya</taxon>
        <taxon>Ascomycota</taxon>
        <taxon>Pezizomycotina</taxon>
        <taxon>Eurotiomycetes</taxon>
        <taxon>Eurotiomycetidae</taxon>
        <taxon>Eurotiales</taxon>
        <taxon>Aspergillaceae</taxon>
        <taxon>Penicillium</taxon>
    </lineage>
</organism>
<dbReference type="AlphaFoldDB" id="A0A1Q5UIG0"/>
<gene>
    <name evidence="2" type="ORF">PENSUB_2014</name>
</gene>
<accession>A0A1Q5UIG0</accession>
<evidence type="ECO:0000256" key="1">
    <source>
        <dbReference type="SAM" id="SignalP"/>
    </source>
</evidence>
<feature type="chain" id="PRO_5013316273" description="Beta-glucuronidase C-terminal domain-containing protein" evidence="1">
    <location>
        <begin position="22"/>
        <end position="227"/>
    </location>
</feature>
<sequence>MAPSLASASLLSLAGIAAASASPSPLVVSSPAKVPTGASWSVPHDFASFSFPAHFFKDYAGTISLCWNGCPCDRVWYNASQKIDSYNWYNESSLTAALGIADRVYIGPAFFGGFNNFPGTHWSWQINMGTDYGEEGGLDNAMEVAKLVMDRVQDRLESFEIGNEPEYFVTLGERQENYTIDDYVRDWNKYADAASERVLKGNKYRLDETRFFQGGTFTSGQDEEWNV</sequence>
<dbReference type="PANTHER" id="PTHR36183:SF2">
    <property type="entry name" value="BETA-GLUCURONIDASE C-TERMINAL DOMAIN-CONTAINING PROTEIN"/>
    <property type="match status" value="1"/>
</dbReference>
<evidence type="ECO:0000313" key="3">
    <source>
        <dbReference type="Proteomes" id="UP000186955"/>
    </source>
</evidence>
<proteinExistence type="predicted"/>
<evidence type="ECO:0008006" key="4">
    <source>
        <dbReference type="Google" id="ProtNLM"/>
    </source>
</evidence>
<reference evidence="2 3" key="1">
    <citation type="submission" date="2016-10" db="EMBL/GenBank/DDBJ databases">
        <title>Genome sequence of the ascomycete fungus Penicillium subrubescens.</title>
        <authorList>
            <person name="De Vries R.P."/>
            <person name="Peng M."/>
            <person name="Dilokpimol A."/>
            <person name="Hilden K."/>
            <person name="Makela M.R."/>
            <person name="Grigoriev I."/>
            <person name="Riley R."/>
            <person name="Granchi Z."/>
        </authorList>
    </citation>
    <scope>NUCLEOTIDE SEQUENCE [LARGE SCALE GENOMIC DNA]</scope>
    <source>
        <strain evidence="2 3">CBS 132785</strain>
    </source>
</reference>
<protein>
    <recommendedName>
        <fullName evidence="4">Beta-glucuronidase C-terminal domain-containing protein</fullName>
    </recommendedName>
</protein>
<keyword evidence="1" id="KW-0732">Signal</keyword>
<dbReference type="EMBL" id="MNBE01000228">
    <property type="protein sequence ID" value="OKP12278.1"/>
    <property type="molecule type" value="Genomic_DNA"/>
</dbReference>
<dbReference type="Proteomes" id="UP000186955">
    <property type="component" value="Unassembled WGS sequence"/>
</dbReference>